<evidence type="ECO:0000313" key="1">
    <source>
        <dbReference type="EMBL" id="OAT85839.1"/>
    </source>
</evidence>
<dbReference type="Proteomes" id="UP000078532">
    <property type="component" value="Unassembled WGS sequence"/>
</dbReference>
<keyword evidence="2" id="KW-1185">Reference proteome</keyword>
<dbReference type="SUPFAM" id="SSF47240">
    <property type="entry name" value="Ferritin-like"/>
    <property type="match status" value="1"/>
</dbReference>
<accession>A0A1B7LHT1</accession>
<gene>
    <name evidence="1" type="ORF">A6M21_05005</name>
</gene>
<sequence length="64" mass="7291">MLSQKDLLSIQAAITAEQLLFEKFGAYANQTGDPELKQIFSTVQQDEQRHLNSLVQYLNQNANH</sequence>
<dbReference type="AlphaFoldDB" id="A0A1B7LHT1"/>
<dbReference type="OrthoDB" id="1706542at2"/>
<reference evidence="1 2" key="1">
    <citation type="submission" date="2016-04" db="EMBL/GenBank/DDBJ databases">
        <authorList>
            <person name="Evans L.H."/>
            <person name="Alamgir A."/>
            <person name="Owens N."/>
            <person name="Weber N.D."/>
            <person name="Virtaneva K."/>
            <person name="Barbian K."/>
            <person name="Babar A."/>
            <person name="Rosenke K."/>
        </authorList>
    </citation>
    <scope>NUCLEOTIDE SEQUENCE [LARGE SCALE GENOMIC DNA]</scope>
    <source>
        <strain evidence="1 2">LMa1</strain>
    </source>
</reference>
<dbReference type="InterPro" id="IPR012347">
    <property type="entry name" value="Ferritin-like"/>
</dbReference>
<dbReference type="InterPro" id="IPR009078">
    <property type="entry name" value="Ferritin-like_SF"/>
</dbReference>
<name>A0A1B7LHT1_9FIRM</name>
<comment type="caution">
    <text evidence="1">The sequence shown here is derived from an EMBL/GenBank/DDBJ whole genome shotgun (WGS) entry which is preliminary data.</text>
</comment>
<dbReference type="RefSeq" id="WP_066666579.1">
    <property type="nucleotide sequence ID" value="NZ_LYVF01000047.1"/>
</dbReference>
<dbReference type="EMBL" id="LYVF01000047">
    <property type="protein sequence ID" value="OAT85839.1"/>
    <property type="molecule type" value="Genomic_DNA"/>
</dbReference>
<dbReference type="STRING" id="1838280.A6M21_05005"/>
<evidence type="ECO:0008006" key="3">
    <source>
        <dbReference type="Google" id="ProtNLM"/>
    </source>
</evidence>
<dbReference type="CDD" id="cd00657">
    <property type="entry name" value="Ferritin_like"/>
    <property type="match status" value="1"/>
</dbReference>
<protein>
    <recommendedName>
        <fullName evidence="3">Rubrerythrin diiron-binding domain-containing protein</fullName>
    </recommendedName>
</protein>
<organism evidence="1 2">
    <name type="scientific">Desulfotomaculum copahuensis</name>
    <dbReference type="NCBI Taxonomy" id="1838280"/>
    <lineage>
        <taxon>Bacteria</taxon>
        <taxon>Bacillati</taxon>
        <taxon>Bacillota</taxon>
        <taxon>Clostridia</taxon>
        <taxon>Eubacteriales</taxon>
        <taxon>Desulfotomaculaceae</taxon>
        <taxon>Desulfotomaculum</taxon>
    </lineage>
</organism>
<proteinExistence type="predicted"/>
<dbReference type="Gene3D" id="1.20.1260.10">
    <property type="match status" value="1"/>
</dbReference>
<evidence type="ECO:0000313" key="2">
    <source>
        <dbReference type="Proteomes" id="UP000078532"/>
    </source>
</evidence>